<accession>A0A4C1WIP7</accession>
<evidence type="ECO:0000313" key="1">
    <source>
        <dbReference type="EMBL" id="GBP50219.1"/>
    </source>
</evidence>
<sequence>MPRDEWQDGVSKCHVVTINLGSSVQGFILDYAVIYLGFRLFAAGRAYVVPRVAEGLALILINLHSMKKKFENHGYGQAQPNGLEDL</sequence>
<evidence type="ECO:0000313" key="2">
    <source>
        <dbReference type="Proteomes" id="UP000299102"/>
    </source>
</evidence>
<gene>
    <name evidence="1" type="ORF">EVAR_97221_1</name>
</gene>
<proteinExistence type="predicted"/>
<reference evidence="1 2" key="1">
    <citation type="journal article" date="2019" name="Commun. Biol.">
        <title>The bagworm genome reveals a unique fibroin gene that provides high tensile strength.</title>
        <authorList>
            <person name="Kono N."/>
            <person name="Nakamura H."/>
            <person name="Ohtoshi R."/>
            <person name="Tomita M."/>
            <person name="Numata K."/>
            <person name="Arakawa K."/>
        </authorList>
    </citation>
    <scope>NUCLEOTIDE SEQUENCE [LARGE SCALE GENOMIC DNA]</scope>
</reference>
<organism evidence="1 2">
    <name type="scientific">Eumeta variegata</name>
    <name type="common">Bagworm moth</name>
    <name type="synonym">Eumeta japonica</name>
    <dbReference type="NCBI Taxonomy" id="151549"/>
    <lineage>
        <taxon>Eukaryota</taxon>
        <taxon>Metazoa</taxon>
        <taxon>Ecdysozoa</taxon>
        <taxon>Arthropoda</taxon>
        <taxon>Hexapoda</taxon>
        <taxon>Insecta</taxon>
        <taxon>Pterygota</taxon>
        <taxon>Neoptera</taxon>
        <taxon>Endopterygota</taxon>
        <taxon>Lepidoptera</taxon>
        <taxon>Glossata</taxon>
        <taxon>Ditrysia</taxon>
        <taxon>Tineoidea</taxon>
        <taxon>Psychidae</taxon>
        <taxon>Oiketicinae</taxon>
        <taxon>Eumeta</taxon>
    </lineage>
</organism>
<name>A0A4C1WIP7_EUMVA</name>
<keyword evidence="2" id="KW-1185">Reference proteome</keyword>
<comment type="caution">
    <text evidence="1">The sequence shown here is derived from an EMBL/GenBank/DDBJ whole genome shotgun (WGS) entry which is preliminary data.</text>
</comment>
<dbReference type="AlphaFoldDB" id="A0A4C1WIP7"/>
<dbReference type="EMBL" id="BGZK01000560">
    <property type="protein sequence ID" value="GBP50219.1"/>
    <property type="molecule type" value="Genomic_DNA"/>
</dbReference>
<protein>
    <submittedName>
        <fullName evidence="1">Uncharacterized protein</fullName>
    </submittedName>
</protein>
<dbReference type="Proteomes" id="UP000299102">
    <property type="component" value="Unassembled WGS sequence"/>
</dbReference>